<keyword evidence="3" id="KW-1185">Reference proteome</keyword>
<dbReference type="EMBL" id="BQNB010009122">
    <property type="protein sequence ID" value="GJS59057.1"/>
    <property type="molecule type" value="Genomic_DNA"/>
</dbReference>
<accession>A0ABQ4X1J5</accession>
<evidence type="ECO:0000256" key="1">
    <source>
        <dbReference type="SAM" id="MobiDB-lite"/>
    </source>
</evidence>
<evidence type="ECO:0000313" key="3">
    <source>
        <dbReference type="Proteomes" id="UP001151760"/>
    </source>
</evidence>
<organism evidence="2 3">
    <name type="scientific">Tanacetum coccineum</name>
    <dbReference type="NCBI Taxonomy" id="301880"/>
    <lineage>
        <taxon>Eukaryota</taxon>
        <taxon>Viridiplantae</taxon>
        <taxon>Streptophyta</taxon>
        <taxon>Embryophyta</taxon>
        <taxon>Tracheophyta</taxon>
        <taxon>Spermatophyta</taxon>
        <taxon>Magnoliopsida</taxon>
        <taxon>eudicotyledons</taxon>
        <taxon>Gunneridae</taxon>
        <taxon>Pentapetalae</taxon>
        <taxon>asterids</taxon>
        <taxon>campanulids</taxon>
        <taxon>Asterales</taxon>
        <taxon>Asteraceae</taxon>
        <taxon>Asteroideae</taxon>
        <taxon>Anthemideae</taxon>
        <taxon>Anthemidinae</taxon>
        <taxon>Tanacetum</taxon>
    </lineage>
</organism>
<gene>
    <name evidence="2" type="ORF">Tco_0653841</name>
</gene>
<feature type="compositionally biased region" description="Low complexity" evidence="1">
    <location>
        <begin position="224"/>
        <end position="241"/>
    </location>
</feature>
<feature type="region of interest" description="Disordered" evidence="1">
    <location>
        <begin position="201"/>
        <end position="278"/>
    </location>
</feature>
<comment type="caution">
    <text evidence="2">The sequence shown here is derived from an EMBL/GenBank/DDBJ whole genome shotgun (WGS) entry which is preliminary data.</text>
</comment>
<protein>
    <recommendedName>
        <fullName evidence="4">Xylulose kinase-1</fullName>
    </recommendedName>
</protein>
<reference evidence="2" key="1">
    <citation type="journal article" date="2022" name="Int. J. Mol. Sci.">
        <title>Draft Genome of Tanacetum Coccineum: Genomic Comparison of Closely Related Tanacetum-Family Plants.</title>
        <authorList>
            <person name="Yamashiro T."/>
            <person name="Shiraishi A."/>
            <person name="Nakayama K."/>
            <person name="Satake H."/>
        </authorList>
    </citation>
    <scope>NUCLEOTIDE SEQUENCE</scope>
</reference>
<dbReference type="Proteomes" id="UP001151760">
    <property type="component" value="Unassembled WGS sequence"/>
</dbReference>
<sequence>MNISYTLFTIFNTSMADLEFVDQHNMLACLEKTIGNSEFHEIMDFLISSLIHHALTVNPTIYISYIEQFWNTSSSQTINDEKQIHATIDSKEVVVTEASIRSSLLLNDADAVICLATNQKFNFSKLIFDGMLRNLDTSKKKFLMYPRFLMVFLNNQIELGEPFNDVYVTPAHTQKVFSNMSRKGVKFSGKVTPLFDSMLVPHQAPEGEGSEQPTEPQPTPSPTQPSTGDQPSKTSSSSSHDTTQDSKDSLEGTNGSAGDQVQPSHDSPLSGGPTSDRA</sequence>
<reference evidence="2" key="2">
    <citation type="submission" date="2022-01" db="EMBL/GenBank/DDBJ databases">
        <authorList>
            <person name="Yamashiro T."/>
            <person name="Shiraishi A."/>
            <person name="Satake H."/>
            <person name="Nakayama K."/>
        </authorList>
    </citation>
    <scope>NUCLEOTIDE SEQUENCE</scope>
</reference>
<proteinExistence type="predicted"/>
<feature type="compositionally biased region" description="Polar residues" evidence="1">
    <location>
        <begin position="251"/>
        <end position="267"/>
    </location>
</feature>
<evidence type="ECO:0008006" key="4">
    <source>
        <dbReference type="Google" id="ProtNLM"/>
    </source>
</evidence>
<name>A0ABQ4X1J5_9ASTR</name>
<evidence type="ECO:0000313" key="2">
    <source>
        <dbReference type="EMBL" id="GJS59057.1"/>
    </source>
</evidence>